<dbReference type="SUPFAM" id="SSF51735">
    <property type="entry name" value="NAD(P)-binding Rossmann-fold domains"/>
    <property type="match status" value="1"/>
</dbReference>
<sequence>MRGTDRPRLVFVTDDLANNPRALAAEYGVAAGGIPTLLVSDEPSARISRVLTTRGWAASELRAGVVGFSREGRVIAVIEAAVEPGADNADSRIDWAWSAMPATAALAAELSSSGLLSGRRIGVSLVLEPKTAALAVALTDAGAEVAVFSADSETDPAVAAALSARGVRVCAPGGAGAAATDAENAAAILDWAPDLLIDDGSHLVRLAHTERRGTLDTLRGAAEETTSGVRPLVEMAAEGELTIPVIAVNDARTKGLFDNLHGTGQSCVLAIADLLDPVAHPARTLPLRDILGARWLVIGFGPVGQGVARHAAALGADVSVLDRDPVRALAAAHDGYGVLSNIDDSELTEIDVVVSATGVWHTVDLALLERVAADTVVAVAGGIDDEIALDDARDAGWSVREITPQVSAWSAPERPERTVYVLADGGGVNYTAAEGNPIEVMDLSFATQLVALRQLSNGGLEPGLHPIDTAAEAEVAGLVLEQRMGRTTLALQATPDRAGGAAQHWSTHRYRATPAE</sequence>
<feature type="compositionally biased region" description="Basic residues" evidence="5">
    <location>
        <begin position="506"/>
        <end position="516"/>
    </location>
</feature>
<evidence type="ECO:0000313" key="7">
    <source>
        <dbReference type="EMBL" id="RLP75773.1"/>
    </source>
</evidence>
<dbReference type="Gene3D" id="3.40.50.720">
    <property type="entry name" value="NAD(P)-binding Rossmann-like Domain"/>
    <property type="match status" value="1"/>
</dbReference>
<dbReference type="EC" id="3.3.1.1" evidence="7"/>
<dbReference type="AlphaFoldDB" id="A0A3L7A600"/>
<proteinExistence type="inferred from homology"/>
<evidence type="ECO:0000256" key="4">
    <source>
        <dbReference type="ARBA" id="ARBA00023027"/>
    </source>
</evidence>
<dbReference type="PANTHER" id="PTHR23420">
    <property type="entry name" value="ADENOSYLHOMOCYSTEINASE"/>
    <property type="match status" value="1"/>
</dbReference>
<dbReference type="Gene3D" id="3.40.50.1480">
    <property type="entry name" value="Adenosylhomocysteinase-like"/>
    <property type="match status" value="1"/>
</dbReference>
<evidence type="ECO:0000256" key="3">
    <source>
        <dbReference type="ARBA" id="ARBA00022563"/>
    </source>
</evidence>
<dbReference type="InterPro" id="IPR000043">
    <property type="entry name" value="Adenosylhomocysteinase-like"/>
</dbReference>
<evidence type="ECO:0000259" key="6">
    <source>
        <dbReference type="SMART" id="SM00997"/>
    </source>
</evidence>
<evidence type="ECO:0000256" key="2">
    <source>
        <dbReference type="ARBA" id="ARBA00007122"/>
    </source>
</evidence>
<dbReference type="NCBIfam" id="NF004005">
    <property type="entry name" value="PRK05476.2-3"/>
    <property type="match status" value="1"/>
</dbReference>
<gene>
    <name evidence="7" type="ORF">D9V32_09665</name>
</gene>
<dbReference type="Pfam" id="PF00670">
    <property type="entry name" value="AdoHcyase_NAD"/>
    <property type="match status" value="1"/>
</dbReference>
<evidence type="ECO:0000313" key="8">
    <source>
        <dbReference type="Proteomes" id="UP000272503"/>
    </source>
</evidence>
<organism evidence="7 8">
    <name type="scientific">Mycetocola tolaasinivorans</name>
    <dbReference type="NCBI Taxonomy" id="76635"/>
    <lineage>
        <taxon>Bacteria</taxon>
        <taxon>Bacillati</taxon>
        <taxon>Actinomycetota</taxon>
        <taxon>Actinomycetes</taxon>
        <taxon>Micrococcales</taxon>
        <taxon>Microbacteriaceae</taxon>
        <taxon>Mycetocola</taxon>
    </lineage>
</organism>
<protein>
    <submittedName>
        <fullName evidence="7">Adenosylhomocysteinase</fullName>
        <ecNumber evidence="7">3.3.1.1</ecNumber>
    </submittedName>
</protein>
<dbReference type="PANTHER" id="PTHR23420:SF0">
    <property type="entry name" value="ADENOSYLHOMOCYSTEINASE"/>
    <property type="match status" value="1"/>
</dbReference>
<dbReference type="InterPro" id="IPR015878">
    <property type="entry name" value="Ado_hCys_hydrolase_NAD-bd"/>
</dbReference>
<dbReference type="SMART" id="SM00996">
    <property type="entry name" value="AdoHcyase"/>
    <property type="match status" value="1"/>
</dbReference>
<dbReference type="GO" id="GO:0004013">
    <property type="term" value="F:adenosylhomocysteinase activity"/>
    <property type="evidence" value="ECO:0007669"/>
    <property type="project" value="TreeGrafter"/>
</dbReference>
<keyword evidence="4" id="KW-0520">NAD</keyword>
<dbReference type="SUPFAM" id="SSF52283">
    <property type="entry name" value="Formate/glycerate dehydrogenase catalytic domain-like"/>
    <property type="match status" value="1"/>
</dbReference>
<reference evidence="7 8" key="1">
    <citation type="submission" date="2018-10" db="EMBL/GenBank/DDBJ databases">
        <authorList>
            <person name="Li J."/>
        </authorList>
    </citation>
    <scope>NUCLEOTIDE SEQUENCE [LARGE SCALE GENOMIC DNA]</scope>
    <source>
        <strain evidence="7 8">IF 016277</strain>
    </source>
</reference>
<dbReference type="Pfam" id="PF05221">
    <property type="entry name" value="AdoHcyase"/>
    <property type="match status" value="2"/>
</dbReference>
<evidence type="ECO:0000256" key="5">
    <source>
        <dbReference type="SAM" id="MobiDB-lite"/>
    </source>
</evidence>
<name>A0A3L7A600_9MICO</name>
<dbReference type="GO" id="GO:0033353">
    <property type="term" value="P:S-adenosylmethionine cycle"/>
    <property type="evidence" value="ECO:0007669"/>
    <property type="project" value="TreeGrafter"/>
</dbReference>
<dbReference type="OrthoDB" id="9802717at2"/>
<accession>A0A3L7A600</accession>
<dbReference type="Proteomes" id="UP000272503">
    <property type="component" value="Unassembled WGS sequence"/>
</dbReference>
<dbReference type="GO" id="GO:0005829">
    <property type="term" value="C:cytosol"/>
    <property type="evidence" value="ECO:0007669"/>
    <property type="project" value="TreeGrafter"/>
</dbReference>
<comment type="caution">
    <text evidence="7">The sequence shown here is derived from an EMBL/GenBank/DDBJ whole genome shotgun (WGS) entry which is preliminary data.</text>
</comment>
<keyword evidence="7" id="KW-0378">Hydrolase</keyword>
<feature type="domain" description="S-adenosyl-L-homocysteine hydrolase NAD binding" evidence="6">
    <location>
        <begin position="259"/>
        <end position="435"/>
    </location>
</feature>
<evidence type="ECO:0000256" key="1">
    <source>
        <dbReference type="ARBA" id="ARBA00001911"/>
    </source>
</evidence>
<comment type="similarity">
    <text evidence="2">Belongs to the adenosylhomocysteinase family.</text>
</comment>
<keyword evidence="3" id="KW-0554">One-carbon metabolism</keyword>
<comment type="cofactor">
    <cofactor evidence="1">
        <name>NAD(+)</name>
        <dbReference type="ChEBI" id="CHEBI:57540"/>
    </cofactor>
</comment>
<feature type="region of interest" description="Disordered" evidence="5">
    <location>
        <begin position="495"/>
        <end position="516"/>
    </location>
</feature>
<dbReference type="EMBL" id="RCUX01000006">
    <property type="protein sequence ID" value="RLP75773.1"/>
    <property type="molecule type" value="Genomic_DNA"/>
</dbReference>
<dbReference type="InterPro" id="IPR042172">
    <property type="entry name" value="Adenosylhomocyst_ase-like_sf"/>
</dbReference>
<dbReference type="SMART" id="SM00997">
    <property type="entry name" value="AdoHcyase_NAD"/>
    <property type="match status" value="1"/>
</dbReference>
<keyword evidence="8" id="KW-1185">Reference proteome</keyword>
<dbReference type="InterPro" id="IPR036291">
    <property type="entry name" value="NAD(P)-bd_dom_sf"/>
</dbReference>
<dbReference type="GO" id="GO:0006730">
    <property type="term" value="P:one-carbon metabolic process"/>
    <property type="evidence" value="ECO:0007669"/>
    <property type="project" value="UniProtKB-KW"/>
</dbReference>